<protein>
    <submittedName>
        <fullName evidence="1">Uncharacterized protein</fullName>
    </submittedName>
</protein>
<dbReference type="HOGENOM" id="CLU_1885885_0_0_1"/>
<reference evidence="1" key="1">
    <citation type="submission" date="2011-10" db="EMBL/GenBank/DDBJ databases">
        <title>The Genome Sequence of Fusarium oxysporum HDV247.</title>
        <authorList>
            <consortium name="The Broad Institute Genome Sequencing Platform"/>
            <person name="Ma L.-J."/>
            <person name="Gale L.R."/>
            <person name="Schwartz D.C."/>
            <person name="Zhou S."/>
            <person name="Corby-Kistler H."/>
            <person name="Young S.K."/>
            <person name="Zeng Q."/>
            <person name="Gargeya S."/>
            <person name="Fitzgerald M."/>
            <person name="Haas B."/>
            <person name="Abouelleil A."/>
            <person name="Alvarado L."/>
            <person name="Arachchi H.M."/>
            <person name="Berlin A."/>
            <person name="Brown A."/>
            <person name="Chapman S.B."/>
            <person name="Chen Z."/>
            <person name="Dunbar C."/>
            <person name="Freedman E."/>
            <person name="Gearin G."/>
            <person name="Goldberg J."/>
            <person name="Griggs A."/>
            <person name="Gujja S."/>
            <person name="Heiman D."/>
            <person name="Howarth C."/>
            <person name="Larson L."/>
            <person name="Lui A."/>
            <person name="MacDonald P.J.P."/>
            <person name="Montmayeur A."/>
            <person name="Murphy C."/>
            <person name="Neiman D."/>
            <person name="Pearson M."/>
            <person name="Priest M."/>
            <person name="Roberts A."/>
            <person name="Saif S."/>
            <person name="Shea T."/>
            <person name="Shenoy N."/>
            <person name="Sisk P."/>
            <person name="Stolte C."/>
            <person name="Sykes S."/>
            <person name="Wortman J."/>
            <person name="Nusbaum C."/>
            <person name="Birren B."/>
        </authorList>
    </citation>
    <scope>NUCLEOTIDE SEQUENCE [LARGE SCALE GENOMIC DNA]</scope>
    <source>
        <strain evidence="1">HDV247</strain>
    </source>
</reference>
<dbReference type="Proteomes" id="UP000030751">
    <property type="component" value="Unassembled WGS sequence"/>
</dbReference>
<name>W9PGC7_FUSOX</name>
<dbReference type="AlphaFoldDB" id="W9PGC7"/>
<dbReference type="EMBL" id="JH650971">
    <property type="protein sequence ID" value="EXA44249.1"/>
    <property type="molecule type" value="Genomic_DNA"/>
</dbReference>
<gene>
    <name evidence="1" type="ORF">FOVG_05730</name>
</gene>
<organism evidence="1">
    <name type="scientific">Fusarium oxysporum f. sp. pisi HDV247</name>
    <dbReference type="NCBI Taxonomy" id="1080344"/>
    <lineage>
        <taxon>Eukaryota</taxon>
        <taxon>Fungi</taxon>
        <taxon>Dikarya</taxon>
        <taxon>Ascomycota</taxon>
        <taxon>Pezizomycotina</taxon>
        <taxon>Sordariomycetes</taxon>
        <taxon>Hypocreomycetidae</taxon>
        <taxon>Hypocreales</taxon>
        <taxon>Nectriaceae</taxon>
        <taxon>Fusarium</taxon>
        <taxon>Fusarium oxysporum species complex</taxon>
    </lineage>
</organism>
<reference evidence="1" key="2">
    <citation type="submission" date="2012-05" db="EMBL/GenBank/DDBJ databases">
        <title>Annotation of the Genome Sequence of Fusarium oxysporum HDV247.</title>
        <authorList>
            <consortium name="The Broad Institute Genomics Platform"/>
            <person name="Ma L.-J."/>
            <person name="Corby-Kistler H."/>
            <person name="Broz K."/>
            <person name="Gale L.R."/>
            <person name="Jonkers W."/>
            <person name="O'Donnell K."/>
            <person name="Ploetz R."/>
            <person name="Steinberg C."/>
            <person name="Schwartz D.C."/>
            <person name="VanEtten H."/>
            <person name="Zhou S."/>
            <person name="Young S.K."/>
            <person name="Zeng Q."/>
            <person name="Gargeya S."/>
            <person name="Fitzgerald M."/>
            <person name="Abouelleil A."/>
            <person name="Alvarado L."/>
            <person name="Chapman S.B."/>
            <person name="Gainer-Dewar J."/>
            <person name="Goldberg J."/>
            <person name="Griggs A."/>
            <person name="Gujja S."/>
            <person name="Hansen M."/>
            <person name="Howarth C."/>
            <person name="Imamovic A."/>
            <person name="Ireland A."/>
            <person name="Larimer J."/>
            <person name="McCowan C."/>
            <person name="Murphy C."/>
            <person name="Pearson M."/>
            <person name="Poon T.W."/>
            <person name="Priest M."/>
            <person name="Roberts A."/>
            <person name="Saif S."/>
            <person name="Shea T."/>
            <person name="Sykes S."/>
            <person name="Wortman J."/>
            <person name="Nusbaum C."/>
            <person name="Birren B."/>
        </authorList>
    </citation>
    <scope>NUCLEOTIDE SEQUENCE</scope>
    <source>
        <strain evidence="1">HDV247</strain>
    </source>
</reference>
<accession>W9PGC7</accession>
<proteinExistence type="predicted"/>
<sequence length="135" mass="14586">MQRSLDVARSQATAIALTSVPGGDTSALPKKTRLGNGLKFFQCGLHRPSTSLIAMSPTKGTTVSLQGKFCHSEPAEPPEMLGNVHEPHELLATSFAAANRDSISYNFEATSLSLFRLVRCTSRSERDTLIVPRKA</sequence>
<evidence type="ECO:0000313" key="1">
    <source>
        <dbReference type="EMBL" id="EXA44249.1"/>
    </source>
</evidence>